<evidence type="ECO:0000313" key="3">
    <source>
        <dbReference type="Proteomes" id="UP000002168"/>
    </source>
</evidence>
<dbReference type="SUPFAM" id="SSF55174">
    <property type="entry name" value="Alpha-L RNA-binding motif"/>
    <property type="match status" value="1"/>
</dbReference>
<gene>
    <name evidence="2" type="ordered locus">Swoo_3069</name>
</gene>
<dbReference type="RefSeq" id="WP_012325676.1">
    <property type="nucleotide sequence ID" value="NC_010506.1"/>
</dbReference>
<name>B1KLP3_SHEWM</name>
<evidence type="ECO:0000256" key="1">
    <source>
        <dbReference type="PROSITE-ProRule" id="PRU00182"/>
    </source>
</evidence>
<dbReference type="KEGG" id="swd:Swoo_3069"/>
<reference evidence="2 3" key="1">
    <citation type="submission" date="2008-02" db="EMBL/GenBank/DDBJ databases">
        <title>Complete sequence of Shewanella woodyi ATCC 51908.</title>
        <authorList>
            <consortium name="US DOE Joint Genome Institute"/>
            <person name="Copeland A."/>
            <person name="Lucas S."/>
            <person name="Lapidus A."/>
            <person name="Glavina del Rio T."/>
            <person name="Dalin E."/>
            <person name="Tice H."/>
            <person name="Bruce D."/>
            <person name="Goodwin L."/>
            <person name="Pitluck S."/>
            <person name="Sims D."/>
            <person name="Brettin T."/>
            <person name="Detter J.C."/>
            <person name="Han C."/>
            <person name="Kuske C.R."/>
            <person name="Schmutz J."/>
            <person name="Larimer F."/>
            <person name="Land M."/>
            <person name="Hauser L."/>
            <person name="Kyrpides N."/>
            <person name="Lykidis A."/>
            <person name="Zhao J.-S."/>
            <person name="Richardson P."/>
        </authorList>
    </citation>
    <scope>NUCLEOTIDE SEQUENCE [LARGE SCALE GENOMIC DNA]</scope>
    <source>
        <strain evidence="3">ATCC 51908 / MS32</strain>
    </source>
</reference>
<dbReference type="STRING" id="392500.Swoo_3069"/>
<evidence type="ECO:0000313" key="2">
    <source>
        <dbReference type="EMBL" id="ACA87340.1"/>
    </source>
</evidence>
<dbReference type="HOGENOM" id="CLU_127162_1_3_6"/>
<keyword evidence="3" id="KW-1185">Reference proteome</keyword>
<dbReference type="InterPro" id="IPR036986">
    <property type="entry name" value="S4_RNA-bd_sf"/>
</dbReference>
<dbReference type="Pfam" id="PF13275">
    <property type="entry name" value="S4_2"/>
    <property type="match status" value="1"/>
</dbReference>
<protein>
    <submittedName>
        <fullName evidence="2">RNA-binding S4 domain protein</fullName>
    </submittedName>
</protein>
<proteinExistence type="predicted"/>
<accession>B1KLP3</accession>
<dbReference type="PROSITE" id="PS50889">
    <property type="entry name" value="S4"/>
    <property type="match status" value="1"/>
</dbReference>
<dbReference type="Proteomes" id="UP000002168">
    <property type="component" value="Chromosome"/>
</dbReference>
<dbReference type="eggNOG" id="COG2501">
    <property type="taxonomic scope" value="Bacteria"/>
</dbReference>
<dbReference type="EMBL" id="CP000961">
    <property type="protein sequence ID" value="ACA87340.1"/>
    <property type="molecule type" value="Genomic_DNA"/>
</dbReference>
<sequence>MTAQIETLALLPGEEYIELYKILKVQSMIGGGGEAKFVIGEGMVTVDGEVETRKRKKVRAGEVVAFNGESVQIVAAP</sequence>
<dbReference type="CDD" id="cd00165">
    <property type="entry name" value="S4"/>
    <property type="match status" value="1"/>
</dbReference>
<organism evidence="2 3">
    <name type="scientific">Shewanella woodyi (strain ATCC 51908 / MS32)</name>
    <dbReference type="NCBI Taxonomy" id="392500"/>
    <lineage>
        <taxon>Bacteria</taxon>
        <taxon>Pseudomonadati</taxon>
        <taxon>Pseudomonadota</taxon>
        <taxon>Gammaproteobacteria</taxon>
        <taxon>Alteromonadales</taxon>
        <taxon>Shewanellaceae</taxon>
        <taxon>Shewanella</taxon>
    </lineage>
</organism>
<dbReference type="AlphaFoldDB" id="B1KLP3"/>
<keyword evidence="1" id="KW-0694">RNA-binding</keyword>
<dbReference type="GO" id="GO:0003723">
    <property type="term" value="F:RNA binding"/>
    <property type="evidence" value="ECO:0007669"/>
    <property type="project" value="UniProtKB-KW"/>
</dbReference>
<dbReference type="Gene3D" id="3.10.290.10">
    <property type="entry name" value="RNA-binding S4 domain"/>
    <property type="match status" value="1"/>
</dbReference>